<evidence type="ECO:0000256" key="7">
    <source>
        <dbReference type="ARBA" id="ARBA00022741"/>
    </source>
</evidence>
<dbReference type="InterPro" id="IPR003594">
    <property type="entry name" value="HATPase_dom"/>
</dbReference>
<proteinExistence type="predicted"/>
<dbReference type="GO" id="GO:0004721">
    <property type="term" value="F:phosphoprotein phosphatase activity"/>
    <property type="evidence" value="ECO:0007669"/>
    <property type="project" value="TreeGrafter"/>
</dbReference>
<dbReference type="GO" id="GO:0016036">
    <property type="term" value="P:cellular response to phosphate starvation"/>
    <property type="evidence" value="ECO:0007669"/>
    <property type="project" value="TreeGrafter"/>
</dbReference>
<evidence type="ECO:0000256" key="1">
    <source>
        <dbReference type="ARBA" id="ARBA00000085"/>
    </source>
</evidence>
<dbReference type="GO" id="GO:0005524">
    <property type="term" value="F:ATP binding"/>
    <property type="evidence" value="ECO:0007669"/>
    <property type="project" value="UniProtKB-KW"/>
</dbReference>
<keyword evidence="6 17" id="KW-0808">Transferase</keyword>
<accession>A0A2S0JXP2</accession>
<dbReference type="EMBL" id="UFSZ01000001">
    <property type="protein sequence ID" value="SUV18345.1"/>
    <property type="molecule type" value="Genomic_DNA"/>
</dbReference>
<evidence type="ECO:0000259" key="15">
    <source>
        <dbReference type="PROSITE" id="PS50885"/>
    </source>
</evidence>
<evidence type="ECO:0000313" key="19">
    <source>
        <dbReference type="Proteomes" id="UP000255295"/>
    </source>
</evidence>
<evidence type="ECO:0000256" key="5">
    <source>
        <dbReference type="ARBA" id="ARBA00022553"/>
    </source>
</evidence>
<dbReference type="PROSITE" id="PS50109">
    <property type="entry name" value="HIS_KIN"/>
    <property type="match status" value="1"/>
</dbReference>
<feature type="transmembrane region" description="Helical" evidence="12">
    <location>
        <begin position="89"/>
        <end position="112"/>
    </location>
</feature>
<evidence type="ECO:0000259" key="13">
    <source>
        <dbReference type="PROSITE" id="PS50109"/>
    </source>
</evidence>
<keyword evidence="11 12" id="KW-0472">Membrane</keyword>
<dbReference type="SMART" id="SM00091">
    <property type="entry name" value="PAS"/>
    <property type="match status" value="1"/>
</dbReference>
<gene>
    <name evidence="17" type="primary">phoR_4</name>
    <name evidence="16" type="ORF">LS41612_06455</name>
    <name evidence="17" type="ORF">NCTC10338_03473</name>
</gene>
<evidence type="ECO:0000313" key="16">
    <source>
        <dbReference type="EMBL" id="AVK95910.1"/>
    </source>
</evidence>
<evidence type="ECO:0000256" key="8">
    <source>
        <dbReference type="ARBA" id="ARBA00022777"/>
    </source>
</evidence>
<dbReference type="PRINTS" id="PR00344">
    <property type="entry name" value="BCTRLSENSOR"/>
</dbReference>
<dbReference type="GeneID" id="48275837"/>
<keyword evidence="4" id="KW-1003">Cell membrane</keyword>
<keyword evidence="8 16" id="KW-0418">Kinase</keyword>
<evidence type="ECO:0000256" key="9">
    <source>
        <dbReference type="ARBA" id="ARBA00022840"/>
    </source>
</evidence>
<protein>
    <recommendedName>
        <fullName evidence="3">histidine kinase</fullName>
        <ecNumber evidence="3">2.7.13.3</ecNumber>
    </recommendedName>
</protein>
<dbReference type="SUPFAM" id="SSF47384">
    <property type="entry name" value="Homodimeric domain of signal transducing histidine kinase"/>
    <property type="match status" value="1"/>
</dbReference>
<name>A0A2S0JXP2_LYSSH</name>
<evidence type="ECO:0000313" key="17">
    <source>
        <dbReference type="EMBL" id="SUV18345.1"/>
    </source>
</evidence>
<dbReference type="InterPro" id="IPR050351">
    <property type="entry name" value="BphY/WalK/GraS-like"/>
</dbReference>
<dbReference type="NCBIfam" id="NF046044">
    <property type="entry name" value="PnpS"/>
    <property type="match status" value="1"/>
</dbReference>
<dbReference type="SMART" id="SM00387">
    <property type="entry name" value="HATPase_c"/>
    <property type="match status" value="1"/>
</dbReference>
<dbReference type="Proteomes" id="UP000238825">
    <property type="component" value="Chromosome"/>
</dbReference>
<dbReference type="AlphaFoldDB" id="A0A2S0JXP2"/>
<keyword evidence="9" id="KW-0067">ATP-binding</keyword>
<dbReference type="InterPro" id="IPR003661">
    <property type="entry name" value="HisK_dim/P_dom"/>
</dbReference>
<dbReference type="GO" id="GO:0000155">
    <property type="term" value="F:phosphorelay sensor kinase activity"/>
    <property type="evidence" value="ECO:0007669"/>
    <property type="project" value="InterPro"/>
</dbReference>
<reference evidence="17 19" key="2">
    <citation type="submission" date="2018-06" db="EMBL/GenBank/DDBJ databases">
        <authorList>
            <consortium name="Pathogen Informatics"/>
            <person name="Doyle S."/>
        </authorList>
    </citation>
    <scope>NUCLEOTIDE SEQUENCE [LARGE SCALE GENOMIC DNA]</scope>
    <source>
        <strain evidence="17 19">NCTC10338</strain>
    </source>
</reference>
<dbReference type="InterPro" id="IPR013767">
    <property type="entry name" value="PAS_fold"/>
</dbReference>
<dbReference type="EC" id="2.7.13.3" evidence="3"/>
<evidence type="ECO:0000256" key="11">
    <source>
        <dbReference type="ARBA" id="ARBA00023136"/>
    </source>
</evidence>
<dbReference type="CDD" id="cd00075">
    <property type="entry name" value="HATPase"/>
    <property type="match status" value="1"/>
</dbReference>
<dbReference type="PANTHER" id="PTHR45453">
    <property type="entry name" value="PHOSPHATE REGULON SENSOR PROTEIN PHOR"/>
    <property type="match status" value="1"/>
</dbReference>
<keyword evidence="12" id="KW-0812">Transmembrane</keyword>
<evidence type="ECO:0000256" key="3">
    <source>
        <dbReference type="ARBA" id="ARBA00012438"/>
    </source>
</evidence>
<keyword evidence="7" id="KW-0547">Nucleotide-binding</keyword>
<dbReference type="Gene3D" id="3.30.450.20">
    <property type="entry name" value="PAS domain"/>
    <property type="match status" value="1"/>
</dbReference>
<evidence type="ECO:0000256" key="6">
    <source>
        <dbReference type="ARBA" id="ARBA00022679"/>
    </source>
</evidence>
<evidence type="ECO:0000256" key="10">
    <source>
        <dbReference type="ARBA" id="ARBA00023012"/>
    </source>
</evidence>
<feature type="domain" description="PAS" evidence="14">
    <location>
        <begin position="170"/>
        <end position="215"/>
    </location>
</feature>
<evidence type="ECO:0000256" key="4">
    <source>
        <dbReference type="ARBA" id="ARBA00022475"/>
    </source>
</evidence>
<dbReference type="CDD" id="cd00082">
    <property type="entry name" value="HisKA"/>
    <property type="match status" value="1"/>
</dbReference>
<evidence type="ECO:0000259" key="14">
    <source>
        <dbReference type="PROSITE" id="PS50112"/>
    </source>
</evidence>
<feature type="domain" description="Histidine kinase" evidence="13">
    <location>
        <begin position="295"/>
        <end position="512"/>
    </location>
</feature>
<organism evidence="16 18">
    <name type="scientific">Lysinibacillus sphaericus</name>
    <name type="common">Bacillus sphaericus</name>
    <dbReference type="NCBI Taxonomy" id="1421"/>
    <lineage>
        <taxon>Bacteria</taxon>
        <taxon>Bacillati</taxon>
        <taxon>Bacillota</taxon>
        <taxon>Bacilli</taxon>
        <taxon>Bacillales</taxon>
        <taxon>Bacillaceae</taxon>
        <taxon>Lysinibacillus</taxon>
    </lineage>
</organism>
<dbReference type="EMBL" id="CP019980">
    <property type="protein sequence ID" value="AVK95910.1"/>
    <property type="molecule type" value="Genomic_DNA"/>
</dbReference>
<dbReference type="Proteomes" id="UP000255295">
    <property type="component" value="Unassembled WGS sequence"/>
</dbReference>
<keyword evidence="12" id="KW-1133">Transmembrane helix</keyword>
<dbReference type="InterPro" id="IPR036097">
    <property type="entry name" value="HisK_dim/P_sf"/>
</dbReference>
<dbReference type="InterPro" id="IPR000014">
    <property type="entry name" value="PAS"/>
</dbReference>
<dbReference type="SUPFAM" id="SSF55874">
    <property type="entry name" value="ATPase domain of HSP90 chaperone/DNA topoisomerase II/histidine kinase"/>
    <property type="match status" value="1"/>
</dbReference>
<dbReference type="InterPro" id="IPR003660">
    <property type="entry name" value="HAMP_dom"/>
</dbReference>
<dbReference type="RefSeq" id="WP_024363811.1">
    <property type="nucleotide sequence ID" value="NZ_BJNS01000002.1"/>
</dbReference>
<dbReference type="InterPro" id="IPR005467">
    <property type="entry name" value="His_kinase_dom"/>
</dbReference>
<dbReference type="Gene3D" id="6.10.340.10">
    <property type="match status" value="1"/>
</dbReference>
<dbReference type="GO" id="GO:0005886">
    <property type="term" value="C:plasma membrane"/>
    <property type="evidence" value="ECO:0007669"/>
    <property type="project" value="UniProtKB-SubCell"/>
</dbReference>
<comment type="subcellular location">
    <subcellularLocation>
        <location evidence="2">Cell membrane</location>
        <topology evidence="2">Multi-pass membrane protein</topology>
    </subcellularLocation>
</comment>
<dbReference type="Pfam" id="PF02518">
    <property type="entry name" value="HATPase_c"/>
    <property type="match status" value="1"/>
</dbReference>
<evidence type="ECO:0000313" key="18">
    <source>
        <dbReference type="Proteomes" id="UP000238825"/>
    </source>
</evidence>
<dbReference type="FunFam" id="3.30.565.10:FF:000006">
    <property type="entry name" value="Sensor histidine kinase WalK"/>
    <property type="match status" value="1"/>
</dbReference>
<dbReference type="FunFam" id="1.10.287.130:FF:000008">
    <property type="entry name" value="Two-component sensor histidine kinase"/>
    <property type="match status" value="1"/>
</dbReference>
<reference evidence="16 18" key="1">
    <citation type="submission" date="2017-03" db="EMBL/GenBank/DDBJ databases">
        <title>The whole genome sequencing and assembly of Lysinibacillus sphaericus DSM 28T strain.</title>
        <authorList>
            <person name="Lee Y.-J."/>
            <person name="Yi H."/>
            <person name="Bahn Y.-S."/>
            <person name="Kim J.F."/>
            <person name="Lee D.-W."/>
        </authorList>
    </citation>
    <scope>NUCLEOTIDE SEQUENCE [LARGE SCALE GENOMIC DNA]</scope>
    <source>
        <strain evidence="16 18">DSM 28</strain>
    </source>
</reference>
<dbReference type="NCBIfam" id="TIGR00229">
    <property type="entry name" value="sensory_box"/>
    <property type="match status" value="1"/>
</dbReference>
<keyword evidence="5" id="KW-0597">Phosphoprotein</keyword>
<dbReference type="InterPro" id="IPR004358">
    <property type="entry name" value="Sig_transdc_His_kin-like_C"/>
</dbReference>
<dbReference type="PROSITE" id="PS50885">
    <property type="entry name" value="HAMP"/>
    <property type="match status" value="1"/>
</dbReference>
<keyword evidence="10" id="KW-0902">Two-component regulatory system</keyword>
<dbReference type="Gene3D" id="3.30.565.10">
    <property type="entry name" value="Histidine kinase-like ATPase, C-terminal domain"/>
    <property type="match status" value="1"/>
</dbReference>
<sequence length="517" mass="58903">MKSMSNRLFLTFMLSLGTILAVLMIVIGQLFPVYVEQYKEQVSSSSQEAIEKVLEERQITLSEEDKKALVASQTIEIKDSLLSYVRARLYGVLAILFTITLLLIAVVSRYMIVNFTAPIDNVTETALELAKGNYRARAHENEQERMMPLSHSINILARNLQDITTIREVEEERLKTLIENMGSSLMMIGREGNISIVNRVFLERFGMQLEDVQGKVFRTIGLPKTLEQFIDHVFLTEMPYRQQIKMEVQQELYNKEVYGAPVIGDHGRWLGVVIVMHDITELVRLEQIRKDFVANVSHELRTPITSIKGFSETLLDGAYKDEKMLLSFLEIMHKESNRLQMLIQDLLELSKIEQHGFTVNIMPMGLQDVLIRGAELTGPRLDEKNMSFHVDIARDVEVMGDANRVIQIVTNLITNAITYSPEDTTVTIRLKENDMYGIIEIEDEGIGIEKHEIARVFERFYRVDRARSRNSGGTGLGLAIVKHLVEAHHGRIQVESKVGVGTKMIVMIPKKLTNSLQ</sequence>
<evidence type="ECO:0000256" key="2">
    <source>
        <dbReference type="ARBA" id="ARBA00004651"/>
    </source>
</evidence>
<comment type="catalytic activity">
    <reaction evidence="1">
        <text>ATP + protein L-histidine = ADP + protein N-phospho-L-histidine.</text>
        <dbReference type="EC" id="2.7.13.3"/>
    </reaction>
</comment>
<feature type="transmembrane region" description="Helical" evidence="12">
    <location>
        <begin position="12"/>
        <end position="35"/>
    </location>
</feature>
<evidence type="ECO:0000256" key="12">
    <source>
        <dbReference type="SAM" id="Phobius"/>
    </source>
</evidence>
<dbReference type="InterPro" id="IPR036890">
    <property type="entry name" value="HATPase_C_sf"/>
</dbReference>
<dbReference type="Gene3D" id="1.10.287.130">
    <property type="match status" value="1"/>
</dbReference>
<dbReference type="SUPFAM" id="SSF55785">
    <property type="entry name" value="PYP-like sensor domain (PAS domain)"/>
    <property type="match status" value="1"/>
</dbReference>
<dbReference type="PANTHER" id="PTHR45453:SF1">
    <property type="entry name" value="PHOSPHATE REGULON SENSOR PROTEIN PHOR"/>
    <property type="match status" value="1"/>
</dbReference>
<dbReference type="PROSITE" id="PS50112">
    <property type="entry name" value="PAS"/>
    <property type="match status" value="1"/>
</dbReference>
<dbReference type="InterPro" id="IPR035965">
    <property type="entry name" value="PAS-like_dom_sf"/>
</dbReference>
<feature type="domain" description="HAMP" evidence="15">
    <location>
        <begin position="113"/>
        <end position="165"/>
    </location>
</feature>
<dbReference type="SMART" id="SM00388">
    <property type="entry name" value="HisKA"/>
    <property type="match status" value="1"/>
</dbReference>
<dbReference type="Pfam" id="PF00989">
    <property type="entry name" value="PAS"/>
    <property type="match status" value="1"/>
</dbReference>
<dbReference type="Pfam" id="PF00512">
    <property type="entry name" value="HisKA"/>
    <property type="match status" value="1"/>
</dbReference>